<proteinExistence type="predicted"/>
<dbReference type="AlphaFoldDB" id="A0AAW0E0A1"/>
<evidence type="ECO:0008006" key="4">
    <source>
        <dbReference type="Google" id="ProtNLM"/>
    </source>
</evidence>
<protein>
    <recommendedName>
        <fullName evidence="4">JmjC domain-containing protein</fullName>
    </recommendedName>
</protein>
<evidence type="ECO:0000256" key="1">
    <source>
        <dbReference type="SAM" id="MobiDB-lite"/>
    </source>
</evidence>
<accession>A0AAW0E0A1</accession>
<reference evidence="2 3" key="1">
    <citation type="journal article" date="2024" name="J Genomics">
        <title>Draft genome sequencing and assembly of Favolaschia claudopus CIRM-BRFM 2984 isolated from oak limbs.</title>
        <authorList>
            <person name="Navarro D."/>
            <person name="Drula E."/>
            <person name="Chaduli D."/>
            <person name="Cazenave R."/>
            <person name="Ahrendt S."/>
            <person name="Wang J."/>
            <person name="Lipzen A."/>
            <person name="Daum C."/>
            <person name="Barry K."/>
            <person name="Grigoriev I.V."/>
            <person name="Favel A."/>
            <person name="Rosso M.N."/>
            <person name="Martin F."/>
        </authorList>
    </citation>
    <scope>NUCLEOTIDE SEQUENCE [LARGE SCALE GENOMIC DNA]</scope>
    <source>
        <strain evidence="2 3">CIRM-BRFM 2984</strain>
    </source>
</reference>
<evidence type="ECO:0000313" key="3">
    <source>
        <dbReference type="Proteomes" id="UP001362999"/>
    </source>
</evidence>
<feature type="region of interest" description="Disordered" evidence="1">
    <location>
        <begin position="1200"/>
        <end position="1222"/>
    </location>
</feature>
<dbReference type="EMBL" id="JAWWNJ010000004">
    <property type="protein sequence ID" value="KAK7057337.1"/>
    <property type="molecule type" value="Genomic_DNA"/>
</dbReference>
<keyword evidence="3" id="KW-1185">Reference proteome</keyword>
<organism evidence="2 3">
    <name type="scientific">Favolaschia claudopus</name>
    <dbReference type="NCBI Taxonomy" id="2862362"/>
    <lineage>
        <taxon>Eukaryota</taxon>
        <taxon>Fungi</taxon>
        <taxon>Dikarya</taxon>
        <taxon>Basidiomycota</taxon>
        <taxon>Agaricomycotina</taxon>
        <taxon>Agaricomycetes</taxon>
        <taxon>Agaricomycetidae</taxon>
        <taxon>Agaricales</taxon>
        <taxon>Marasmiineae</taxon>
        <taxon>Mycenaceae</taxon>
        <taxon>Favolaschia</taxon>
    </lineage>
</organism>
<gene>
    <name evidence="2" type="ORF">R3P38DRAFT_3168856</name>
</gene>
<dbReference type="Proteomes" id="UP001362999">
    <property type="component" value="Unassembled WGS sequence"/>
</dbReference>
<feature type="region of interest" description="Disordered" evidence="1">
    <location>
        <begin position="551"/>
        <end position="582"/>
    </location>
</feature>
<dbReference type="SUPFAM" id="SSF51197">
    <property type="entry name" value="Clavaminate synthase-like"/>
    <property type="match status" value="1"/>
</dbReference>
<name>A0AAW0E0A1_9AGAR</name>
<comment type="caution">
    <text evidence="2">The sequence shown here is derived from an EMBL/GenBank/DDBJ whole genome shotgun (WGS) entry which is preliminary data.</text>
</comment>
<evidence type="ECO:0000313" key="2">
    <source>
        <dbReference type="EMBL" id="KAK7057337.1"/>
    </source>
</evidence>
<sequence length="1222" mass="138624">MSTTQTSFETSLFQMPGPWDHATTAAISRAGLGILPDPESLAAKFEGYSATPDFYPKLIRNILWWSRFVLSELTDENRTTVMWGVDITSYKGYGVSNPTTSPATRHGVLPVLALDKMLFALDPSPAEPEAAQQSRPATSEKHRSHFYKTRNWYKVLVDAWTLHKQALENEQPDPADIEVGPVPKKEVLARLRHFFNYNAKPWDIPRDNMYQAATMLQAMQAGHMKLDNKERFIDILWRRVLLEDETVTREEVANEVINPKFDGPSAALAVAVSISPIYLISGHGYANQKYNPGRAIHNSWKALGNHHHVHLNHPLGRIERVIWTQLIRVAGGLISEWEALKAIFQSDEVQSVLKNRPAQNIIDALTFVYDAPETISPMSPEEQALMIESQAQREAEEKQARVDQHRRQWTLAFIAIVQSHWTNQRRRRAWTLDFVSIVRGHWARQRREQAERRRHWTLAVIQIVRQRWALQRWERERKEDPHARWTLEFIKIVRRHWELQAEAKKKPRNKSVTVIAVPDRMTRSQDPALQAKAAAAQARAAAAPVVPLAKAPTPKASASKAVPSKVSVAPSSKSDSAPKPAKSAYINVVPSQDPTSPDSLPRRSLNLEASRPMDDNGMTIVLHAPGVEPGTFVSREFHYDMFKKCQNDHNMIDAMLRSQPRGPDNKPIFLQASARNPDPRLRPSDTQSVFFVCSQREYKKLPGVTRHQIHRHRCVLVLDVDTEDPPPPFDWETMQQYRDPDELCPVQDMGLNVPDASDCLVRAPLSALLPRPDRPVLNAIHHPLPHQQFVLPPGLASFCSIAAAFTFIQNHRHLPVVPSPWNERRWGLWATAMARTAAHQDIAATEMTVITGAKLVAIGVPRADRYEATGYQADPGSRFSFMNWEEVQIGARTDVYRWEIFLLQPNMAFYMRAGTPHFVISIEDTIAQGLHSVNAAQIQPTVFNILHNVVTEGFHANAEPLAIQWSLVRMLIYWAEIIPRQRPIPAVHFPNVGTADGLLDLLTLISYVVLYPALFPASYAALATSRAKMGSPTTMSETRYREYEVALHSAVYLERWIDLEFNARDITDNTHSKAGNRPRPPNFMRLASRCIVNMAACLVRYHAAWVARSKAANVDVAPGFTATAFKQQLRRAMAAYQHHREHSSGVLQDFAPQTIVLEECEMTNDFDEALEDATKEWKHFMPWDLDSRAMPYIMRRRPAVMQTTNKRPGTTHDRSRKKAKVG</sequence>